<protein>
    <submittedName>
        <fullName evidence="1">Uncharacterized protein</fullName>
    </submittedName>
</protein>
<keyword evidence="2" id="KW-1185">Reference proteome</keyword>
<evidence type="ECO:0000313" key="2">
    <source>
        <dbReference type="Proteomes" id="UP000481872"/>
    </source>
</evidence>
<name>A0A6M0H3I2_9CLOT</name>
<dbReference type="Proteomes" id="UP000481872">
    <property type="component" value="Unassembled WGS sequence"/>
</dbReference>
<comment type="caution">
    <text evidence="1">The sequence shown here is derived from an EMBL/GenBank/DDBJ whole genome shotgun (WGS) entry which is preliminary data.</text>
</comment>
<accession>A0A6M0H3I2</accession>
<proteinExistence type="predicted"/>
<dbReference type="RefSeq" id="WP_199870058.1">
    <property type="nucleotide sequence ID" value="NZ_JAAGPU010000017.1"/>
</dbReference>
<sequence length="219" mass="26079">MSRKFADMNAEQEVSNFLECYFYPWLSKDVDGLSTQRNIEKQLQIKGIDVVLKYKGKEYYVDEKAQLYYMNKNLPTFAFEVSFINKKNELSVGWLINDDLLTNYYFLIWLNASTDNIFKVKAKDFTKLDCLMIRKRRVKEYLESKGWSSSRIFEKSIEIRNNTSRGKINIQGENEFYFYFSDSQYYSEQPINIVIRKNVLICLAEQHYCITKSEVTTMK</sequence>
<dbReference type="EMBL" id="JAAGPU010000017">
    <property type="protein sequence ID" value="NEU05179.1"/>
    <property type="molecule type" value="Genomic_DNA"/>
</dbReference>
<reference evidence="1 2" key="1">
    <citation type="submission" date="2020-02" db="EMBL/GenBank/DDBJ databases">
        <title>Genome assembly of a novel Clostridium senegalense strain.</title>
        <authorList>
            <person name="Gupta T.B."/>
            <person name="Jauregui R."/>
            <person name="Maclean P."/>
            <person name="Nawarathana A."/>
            <person name="Brightwell G."/>
        </authorList>
    </citation>
    <scope>NUCLEOTIDE SEQUENCE [LARGE SCALE GENOMIC DNA]</scope>
    <source>
        <strain evidence="1 2">AGRFS4</strain>
    </source>
</reference>
<dbReference type="AlphaFoldDB" id="A0A6M0H3I2"/>
<evidence type="ECO:0000313" key="1">
    <source>
        <dbReference type="EMBL" id="NEU05179.1"/>
    </source>
</evidence>
<gene>
    <name evidence="1" type="ORF">G3M99_10000</name>
</gene>
<organism evidence="1 2">
    <name type="scientific">Clostridium senegalense</name>
    <dbReference type="NCBI Taxonomy" id="1465809"/>
    <lineage>
        <taxon>Bacteria</taxon>
        <taxon>Bacillati</taxon>
        <taxon>Bacillota</taxon>
        <taxon>Clostridia</taxon>
        <taxon>Eubacteriales</taxon>
        <taxon>Clostridiaceae</taxon>
        <taxon>Clostridium</taxon>
    </lineage>
</organism>